<dbReference type="EMBL" id="SPQZ01000007">
    <property type="protein sequence ID" value="TFV95115.1"/>
    <property type="molecule type" value="Genomic_DNA"/>
</dbReference>
<dbReference type="Gene3D" id="2.30.30.320">
    <property type="entry name" value="DUF1653-like domain"/>
    <property type="match status" value="1"/>
</dbReference>
<dbReference type="Pfam" id="PF07866">
    <property type="entry name" value="DUF1653"/>
    <property type="match status" value="1"/>
</dbReference>
<dbReference type="Proteomes" id="UP000298127">
    <property type="component" value="Unassembled WGS sequence"/>
</dbReference>
<sequence length="69" mass="7715">MIEPGLYRHFKGGLYTVVGEATDSETEQPVVVYRSADGRLWVRPAAMWTEVVEHEGALVTRFTPIAHEG</sequence>
<dbReference type="AlphaFoldDB" id="A0A4Y9QVW8"/>
<name>A0A4Y9QVW8_9MICO</name>
<dbReference type="InterPro" id="IPR037135">
    <property type="entry name" value="DUF1653-like_dom_sf"/>
</dbReference>
<proteinExistence type="predicted"/>
<gene>
    <name evidence="2" type="ORF">E4M00_15730</name>
</gene>
<protein>
    <submittedName>
        <fullName evidence="2">DUF1653 domain-containing protein</fullName>
    </submittedName>
</protein>
<reference evidence="2 3" key="1">
    <citation type="journal article" date="2018" name="J. Microbiol.">
        <title>Leifsonia flava sp. nov., a novel actinobacterium isolated from the rhizosphere of Aquilegia viridiflora.</title>
        <authorList>
            <person name="Cai Y."/>
            <person name="Tao W.Z."/>
            <person name="Ma Y.J."/>
            <person name="Cheng J."/>
            <person name="Zhang M.Y."/>
            <person name="Zhang Y.X."/>
        </authorList>
    </citation>
    <scope>NUCLEOTIDE SEQUENCE [LARGE SCALE GENOMIC DNA]</scope>
    <source>
        <strain evidence="2 3">SYP-B2174</strain>
    </source>
</reference>
<feature type="domain" description="DUF1653" evidence="1">
    <location>
        <begin position="5"/>
        <end position="63"/>
    </location>
</feature>
<comment type="caution">
    <text evidence="2">The sequence shown here is derived from an EMBL/GenBank/DDBJ whole genome shotgun (WGS) entry which is preliminary data.</text>
</comment>
<evidence type="ECO:0000259" key="1">
    <source>
        <dbReference type="Pfam" id="PF07866"/>
    </source>
</evidence>
<keyword evidence="3" id="KW-1185">Reference proteome</keyword>
<dbReference type="InterPro" id="IPR023387">
    <property type="entry name" value="DUF1653-like_dom"/>
</dbReference>
<accession>A0A4Y9QVW8</accession>
<evidence type="ECO:0000313" key="2">
    <source>
        <dbReference type="EMBL" id="TFV95115.1"/>
    </source>
</evidence>
<evidence type="ECO:0000313" key="3">
    <source>
        <dbReference type="Proteomes" id="UP000298127"/>
    </source>
</evidence>
<organism evidence="2 3">
    <name type="scientific">Orlajensenia leifsoniae</name>
    <dbReference type="NCBI Taxonomy" id="2561933"/>
    <lineage>
        <taxon>Bacteria</taxon>
        <taxon>Bacillati</taxon>
        <taxon>Actinomycetota</taxon>
        <taxon>Actinomycetes</taxon>
        <taxon>Micrococcales</taxon>
        <taxon>Microbacteriaceae</taxon>
        <taxon>Orlajensenia</taxon>
    </lineage>
</organism>
<dbReference type="RefSeq" id="WP_135121432.1">
    <property type="nucleotide sequence ID" value="NZ_SPQZ01000007.1"/>
</dbReference>